<dbReference type="AlphaFoldDB" id="A0A0A9YRT5"/>
<reference evidence="2" key="2">
    <citation type="submission" date="2014-07" db="EMBL/GenBank/DDBJ databases">
        <authorList>
            <person name="Hull J."/>
        </authorList>
    </citation>
    <scope>NUCLEOTIDE SEQUENCE</scope>
</reference>
<proteinExistence type="predicted"/>
<dbReference type="GO" id="GO:0003676">
    <property type="term" value="F:nucleic acid binding"/>
    <property type="evidence" value="ECO:0007669"/>
    <property type="project" value="InterPro"/>
</dbReference>
<reference evidence="2" key="1">
    <citation type="journal article" date="2014" name="PLoS ONE">
        <title>Transcriptome-Based Identification of ABC Transporters in the Western Tarnished Plant Bug Lygus hesperus.</title>
        <authorList>
            <person name="Hull J.J."/>
            <person name="Chaney K."/>
            <person name="Geib S.M."/>
            <person name="Fabrick J.A."/>
            <person name="Brent C.S."/>
            <person name="Walsh D."/>
            <person name="Lavine L.C."/>
        </authorList>
    </citation>
    <scope>NUCLEOTIDE SEQUENCE</scope>
</reference>
<dbReference type="InterPro" id="IPR036397">
    <property type="entry name" value="RNaseH_sf"/>
</dbReference>
<sequence length="120" mass="13385">FVIMDPTSRWIEHFFVSSATAHVAIEKLEEIFARFGLPRAVTTDGAQCFSGSEFTSFLDSLGIIHLKGPPFHPTSNGQAESAVKIIKRCILKALAERKPSLTSAVNRYLFQYRNTEHEGT</sequence>
<evidence type="ECO:0000259" key="1">
    <source>
        <dbReference type="PROSITE" id="PS50994"/>
    </source>
</evidence>
<evidence type="ECO:0000313" key="2">
    <source>
        <dbReference type="EMBL" id="JAG32240.1"/>
    </source>
</evidence>
<dbReference type="PANTHER" id="PTHR37984">
    <property type="entry name" value="PROTEIN CBG26694"/>
    <property type="match status" value="1"/>
</dbReference>
<dbReference type="Pfam" id="PF00665">
    <property type="entry name" value="rve"/>
    <property type="match status" value="1"/>
</dbReference>
<organism evidence="2">
    <name type="scientific">Lygus hesperus</name>
    <name type="common">Western plant bug</name>
    <dbReference type="NCBI Taxonomy" id="30085"/>
    <lineage>
        <taxon>Eukaryota</taxon>
        <taxon>Metazoa</taxon>
        <taxon>Ecdysozoa</taxon>
        <taxon>Arthropoda</taxon>
        <taxon>Hexapoda</taxon>
        <taxon>Insecta</taxon>
        <taxon>Pterygota</taxon>
        <taxon>Neoptera</taxon>
        <taxon>Paraneoptera</taxon>
        <taxon>Hemiptera</taxon>
        <taxon>Heteroptera</taxon>
        <taxon>Panheteroptera</taxon>
        <taxon>Cimicomorpha</taxon>
        <taxon>Miridae</taxon>
        <taxon>Mirini</taxon>
        <taxon>Lygus</taxon>
    </lineage>
</organism>
<feature type="non-terminal residue" evidence="2">
    <location>
        <position position="1"/>
    </location>
</feature>
<dbReference type="InterPro" id="IPR001584">
    <property type="entry name" value="Integrase_cat-core"/>
</dbReference>
<feature type="non-terminal residue" evidence="2">
    <location>
        <position position="120"/>
    </location>
</feature>
<dbReference type="PANTHER" id="PTHR37984:SF5">
    <property type="entry name" value="PROTEIN NYNRIN-LIKE"/>
    <property type="match status" value="1"/>
</dbReference>
<dbReference type="PROSITE" id="PS50994">
    <property type="entry name" value="INTEGRASE"/>
    <property type="match status" value="1"/>
</dbReference>
<gene>
    <name evidence="2" type="primary">K02A2.6_36</name>
    <name evidence="2" type="ORF">CM83_19846</name>
</gene>
<accession>A0A0A9YRT5</accession>
<feature type="domain" description="Integrase catalytic" evidence="1">
    <location>
        <begin position="1"/>
        <end position="120"/>
    </location>
</feature>
<dbReference type="GO" id="GO:0015074">
    <property type="term" value="P:DNA integration"/>
    <property type="evidence" value="ECO:0007669"/>
    <property type="project" value="InterPro"/>
</dbReference>
<dbReference type="InterPro" id="IPR050951">
    <property type="entry name" value="Retrovirus_Pol_polyprotein"/>
</dbReference>
<protein>
    <submittedName>
        <fullName evidence="2">Uncharacterized protein K02A2.6</fullName>
    </submittedName>
</protein>
<dbReference type="Gene3D" id="3.30.420.10">
    <property type="entry name" value="Ribonuclease H-like superfamily/Ribonuclease H"/>
    <property type="match status" value="1"/>
</dbReference>
<dbReference type="SUPFAM" id="SSF53098">
    <property type="entry name" value="Ribonuclease H-like"/>
    <property type="match status" value="1"/>
</dbReference>
<name>A0A0A9YRT5_LYGHE</name>
<dbReference type="EMBL" id="GBHO01011364">
    <property type="protein sequence ID" value="JAG32240.1"/>
    <property type="molecule type" value="Transcribed_RNA"/>
</dbReference>
<dbReference type="InterPro" id="IPR012337">
    <property type="entry name" value="RNaseH-like_sf"/>
</dbReference>